<dbReference type="InterPro" id="IPR037165">
    <property type="entry name" value="AldOxase/xan_DH_Mopterin-bd_sf"/>
</dbReference>
<organism evidence="4">
    <name type="scientific">marine metagenome</name>
    <dbReference type="NCBI Taxonomy" id="408172"/>
    <lineage>
        <taxon>unclassified sequences</taxon>
        <taxon>metagenomes</taxon>
        <taxon>ecological metagenomes</taxon>
    </lineage>
</organism>
<dbReference type="InterPro" id="IPR036856">
    <property type="entry name" value="Ald_Oxase/Xan_DH_a/b_sf"/>
</dbReference>
<dbReference type="SUPFAM" id="SSF56003">
    <property type="entry name" value="Molybdenum cofactor-binding domain"/>
    <property type="match status" value="1"/>
</dbReference>
<dbReference type="PANTHER" id="PTHR11908">
    <property type="entry name" value="XANTHINE DEHYDROGENASE"/>
    <property type="match status" value="1"/>
</dbReference>
<feature type="domain" description="Aldehyde oxidase/xanthine dehydrogenase a/b hammerhead" evidence="3">
    <location>
        <begin position="25"/>
        <end position="141"/>
    </location>
</feature>
<dbReference type="GO" id="GO:0016491">
    <property type="term" value="F:oxidoreductase activity"/>
    <property type="evidence" value="ECO:0007669"/>
    <property type="project" value="UniProtKB-KW"/>
</dbReference>
<accession>A0A381X7P2</accession>
<dbReference type="InterPro" id="IPR046867">
    <property type="entry name" value="AldOxase/xan_DH_MoCoBD2"/>
</dbReference>
<proteinExistence type="predicted"/>
<dbReference type="SMART" id="SM01008">
    <property type="entry name" value="Ald_Xan_dh_C"/>
    <property type="match status" value="1"/>
</dbReference>
<dbReference type="Pfam" id="PF02738">
    <property type="entry name" value="MoCoBD_1"/>
    <property type="match status" value="1"/>
</dbReference>
<keyword evidence="1" id="KW-0500">Molybdenum</keyword>
<dbReference type="Pfam" id="PF01315">
    <property type="entry name" value="Ald_Xan_dh_C"/>
    <property type="match status" value="1"/>
</dbReference>
<reference evidence="4" key="1">
    <citation type="submission" date="2018-05" db="EMBL/GenBank/DDBJ databases">
        <authorList>
            <person name="Lanie J.A."/>
            <person name="Ng W.-L."/>
            <person name="Kazmierczak K.M."/>
            <person name="Andrzejewski T.M."/>
            <person name="Davidsen T.M."/>
            <person name="Wayne K.J."/>
            <person name="Tettelin H."/>
            <person name="Glass J.I."/>
            <person name="Rusch D."/>
            <person name="Podicherti R."/>
            <person name="Tsui H.-C.T."/>
            <person name="Winkler M.E."/>
        </authorList>
    </citation>
    <scope>NUCLEOTIDE SEQUENCE</scope>
</reference>
<evidence type="ECO:0000259" key="3">
    <source>
        <dbReference type="SMART" id="SM01008"/>
    </source>
</evidence>
<gene>
    <name evidence="4" type="ORF">METZ01_LOCUS113061</name>
</gene>
<sequence length="746" mass="79317">MASQTGRTTAVGKRPVRHDGYDKVTGKALYGADTNLPGMLHGRILRSPHPHARIISINTAKAEAHPEVHSVITNVDFPSQKNESVAVIPGPPINLKQQTDNILAGSKVLYKGHPIAAIAATSIHTAEEAIDLIEVEYEVLSYVSTAEDAILDDAPLLHEEYKNNIAGHTQLQIGDIEKGFSKATHIVEREFRTSTVHQGYIEPHSATGWWTPNNRVTVWGSSQGHFQIRDRTSLVLGIPYSSIKVIPMEIGGGFGGKTTIYLEPIAALLSRKSGAPVKVTMTRAEVLESTGPTSGSYMNVKIGTDDDGKILAAYADLKFEAGAFPGSPVGAAANCIFTPYDIENVLIDAFDVVDNKPKTTAYRAPGAPIGSFAAETLLDELSEELGMDPIELRIINGAKEGTLRPSGITNPKIGCLETAQAAKNHSHYSTPLGEGENGNLRGRGIASGFWINGSGAACAIANVNFDGTVNLTIGSMDIGGLRPVAAQHVAEVLGIPVEDINPQVGDTETIGYTSMTGGSGGAFKTGWASYEAAQDVKRQLLQRAAEVWEASLDDIELVDGAFRHSSDPVLQMSFAELASKLPDTGGPVVGRANLDPRGPGSAFATHIVDVEVDPETGKVEILRYTAAQDAGKAIHPDYVEGQIQGGVVQGIGWALNEEYFMNDEGAMVNSSLLDYRMPTSLDLPMIEPVIVEVSNPLHPYGVRGVGEVPLVPPLAAIANAIYDAIGVRMVELPMNPAAITTAIQNK</sequence>
<evidence type="ECO:0000256" key="2">
    <source>
        <dbReference type="ARBA" id="ARBA00023002"/>
    </source>
</evidence>
<dbReference type="GO" id="GO:0005506">
    <property type="term" value="F:iron ion binding"/>
    <property type="evidence" value="ECO:0007669"/>
    <property type="project" value="InterPro"/>
</dbReference>
<evidence type="ECO:0000313" key="4">
    <source>
        <dbReference type="EMBL" id="SVA60207.1"/>
    </source>
</evidence>
<dbReference type="InterPro" id="IPR008274">
    <property type="entry name" value="AldOxase/xan_DH_MoCoBD1"/>
</dbReference>
<dbReference type="InterPro" id="IPR000674">
    <property type="entry name" value="Ald_Oxase/Xan_DH_a/b"/>
</dbReference>
<protein>
    <recommendedName>
        <fullName evidence="3">Aldehyde oxidase/xanthine dehydrogenase a/b hammerhead domain-containing protein</fullName>
    </recommendedName>
</protein>
<dbReference type="Pfam" id="PF20256">
    <property type="entry name" value="MoCoBD_2"/>
    <property type="match status" value="1"/>
</dbReference>
<dbReference type="EMBL" id="UINC01014052">
    <property type="protein sequence ID" value="SVA60207.1"/>
    <property type="molecule type" value="Genomic_DNA"/>
</dbReference>
<evidence type="ECO:0000256" key="1">
    <source>
        <dbReference type="ARBA" id="ARBA00022505"/>
    </source>
</evidence>
<dbReference type="AlphaFoldDB" id="A0A381X7P2"/>
<name>A0A381X7P2_9ZZZZ</name>
<dbReference type="Gene3D" id="3.30.365.10">
    <property type="entry name" value="Aldehyde oxidase/xanthine dehydrogenase, molybdopterin binding domain"/>
    <property type="match status" value="4"/>
</dbReference>
<dbReference type="Gene3D" id="3.90.1170.50">
    <property type="entry name" value="Aldehyde oxidase/xanthine dehydrogenase, a/b hammerhead"/>
    <property type="match status" value="1"/>
</dbReference>
<dbReference type="SUPFAM" id="SSF54665">
    <property type="entry name" value="CO dehydrogenase molybdoprotein N-domain-like"/>
    <property type="match status" value="1"/>
</dbReference>
<dbReference type="InterPro" id="IPR016208">
    <property type="entry name" value="Ald_Oxase/xanthine_DH-like"/>
</dbReference>
<dbReference type="PANTHER" id="PTHR11908:SF132">
    <property type="entry name" value="ALDEHYDE OXIDASE 1-RELATED"/>
    <property type="match status" value="1"/>
</dbReference>
<keyword evidence="2" id="KW-0560">Oxidoreductase</keyword>